<organism evidence="2 3">
    <name type="scientific">Cichlidogyrus casuarinus</name>
    <dbReference type="NCBI Taxonomy" id="1844966"/>
    <lineage>
        <taxon>Eukaryota</taxon>
        <taxon>Metazoa</taxon>
        <taxon>Spiralia</taxon>
        <taxon>Lophotrochozoa</taxon>
        <taxon>Platyhelminthes</taxon>
        <taxon>Monogenea</taxon>
        <taxon>Monopisthocotylea</taxon>
        <taxon>Dactylogyridea</taxon>
        <taxon>Ancyrocephalidae</taxon>
        <taxon>Cichlidogyrus</taxon>
    </lineage>
</organism>
<comment type="caution">
    <text evidence="2">The sequence shown here is derived from an EMBL/GenBank/DDBJ whole genome shotgun (WGS) entry which is preliminary data.</text>
</comment>
<name>A0ABD2Q098_9PLAT</name>
<dbReference type="AlphaFoldDB" id="A0ABD2Q098"/>
<dbReference type="InterPro" id="IPR052243">
    <property type="entry name" value="Mito_inner_membrane_organizer"/>
</dbReference>
<dbReference type="EMBL" id="JBJKFK010001630">
    <property type="protein sequence ID" value="KAL3312607.1"/>
    <property type="molecule type" value="Genomic_DNA"/>
</dbReference>
<dbReference type="InterPro" id="IPR036869">
    <property type="entry name" value="J_dom_sf"/>
</dbReference>
<dbReference type="PRINTS" id="PR00625">
    <property type="entry name" value="JDOMAIN"/>
</dbReference>
<dbReference type="SUPFAM" id="SSF46565">
    <property type="entry name" value="Chaperone J-domain"/>
    <property type="match status" value="1"/>
</dbReference>
<dbReference type="SMART" id="SM00271">
    <property type="entry name" value="DnaJ"/>
    <property type="match status" value="1"/>
</dbReference>
<dbReference type="Gene3D" id="1.10.287.110">
    <property type="entry name" value="DnaJ domain"/>
    <property type="match status" value="1"/>
</dbReference>
<dbReference type="PROSITE" id="PS50076">
    <property type="entry name" value="DNAJ_2"/>
    <property type="match status" value="1"/>
</dbReference>
<dbReference type="PANTHER" id="PTHR44157">
    <property type="entry name" value="DNAJ HOMOLOG SUBFAMILY C MEMBER 11"/>
    <property type="match status" value="1"/>
</dbReference>
<sequence length="98" mass="11147">MQSQSENIQEPIDPEFLDLLSENQGLDLLYEDDEPDLYAVLGVSRSATEAEIRSAYRRLSLLLHPDKQEGTEEIAHKVFSRLSTAYKVVFDEPHSVIV</sequence>
<evidence type="ECO:0000313" key="2">
    <source>
        <dbReference type="EMBL" id="KAL3312607.1"/>
    </source>
</evidence>
<dbReference type="Pfam" id="PF00226">
    <property type="entry name" value="DnaJ"/>
    <property type="match status" value="1"/>
</dbReference>
<evidence type="ECO:0000313" key="3">
    <source>
        <dbReference type="Proteomes" id="UP001626550"/>
    </source>
</evidence>
<dbReference type="Proteomes" id="UP001626550">
    <property type="component" value="Unassembled WGS sequence"/>
</dbReference>
<protein>
    <submittedName>
        <fullName evidence="2">DnaJ (Hsp40), subfamily C, member 11</fullName>
    </submittedName>
</protein>
<dbReference type="InterPro" id="IPR001623">
    <property type="entry name" value="DnaJ_domain"/>
</dbReference>
<dbReference type="CDD" id="cd06257">
    <property type="entry name" value="DnaJ"/>
    <property type="match status" value="1"/>
</dbReference>
<dbReference type="PANTHER" id="PTHR44157:SF1">
    <property type="entry name" value="DNAJ HOMOLOG SUBFAMILY C MEMBER 11"/>
    <property type="match status" value="1"/>
</dbReference>
<evidence type="ECO:0000259" key="1">
    <source>
        <dbReference type="PROSITE" id="PS50076"/>
    </source>
</evidence>
<accession>A0ABD2Q098</accession>
<keyword evidence="3" id="KW-1185">Reference proteome</keyword>
<reference evidence="2 3" key="1">
    <citation type="submission" date="2024-11" db="EMBL/GenBank/DDBJ databases">
        <title>Adaptive evolution of stress response genes in parasites aligns with host niche diversity.</title>
        <authorList>
            <person name="Hahn C."/>
            <person name="Resl P."/>
        </authorList>
    </citation>
    <scope>NUCLEOTIDE SEQUENCE [LARGE SCALE GENOMIC DNA]</scope>
    <source>
        <strain evidence="2">EGGRZ-B1_66</strain>
        <tissue evidence="2">Body</tissue>
    </source>
</reference>
<feature type="domain" description="J" evidence="1">
    <location>
        <begin position="36"/>
        <end position="94"/>
    </location>
</feature>
<gene>
    <name evidence="2" type="primary">DNAJC11_1</name>
    <name evidence="2" type="ORF">Ciccas_008802</name>
</gene>
<proteinExistence type="predicted"/>